<dbReference type="GO" id="GO:0051213">
    <property type="term" value="F:dioxygenase activity"/>
    <property type="evidence" value="ECO:0007669"/>
    <property type="project" value="UniProtKB-KW"/>
</dbReference>
<keyword evidence="3" id="KW-1185">Reference proteome</keyword>
<feature type="domain" description="VOC" evidence="1">
    <location>
        <begin position="11"/>
        <end position="160"/>
    </location>
</feature>
<dbReference type="InterPro" id="IPR004360">
    <property type="entry name" value="Glyas_Fos-R_dOase_dom"/>
</dbReference>
<dbReference type="SUPFAM" id="SSF54593">
    <property type="entry name" value="Glyoxalase/Bleomycin resistance protein/Dihydroxybiphenyl dioxygenase"/>
    <property type="match status" value="1"/>
</dbReference>
<reference evidence="3" key="1">
    <citation type="submission" date="2016-12" db="EMBL/GenBank/DDBJ databases">
        <authorList>
            <person name="Varghese N."/>
            <person name="Submissions S."/>
        </authorList>
    </citation>
    <scope>NUCLEOTIDE SEQUENCE [LARGE SCALE GENOMIC DNA]</scope>
    <source>
        <strain evidence="3">DSM 11032</strain>
    </source>
</reference>
<dbReference type="InterPro" id="IPR037523">
    <property type="entry name" value="VOC_core"/>
</dbReference>
<dbReference type="STRING" id="198312.SAMN02745193_02280"/>
<keyword evidence="2" id="KW-0223">Dioxygenase</keyword>
<accession>A0A1M7SSM8</accession>
<dbReference type="PANTHER" id="PTHR21366">
    <property type="entry name" value="GLYOXALASE FAMILY PROTEIN"/>
    <property type="match status" value="1"/>
</dbReference>
<dbReference type="Pfam" id="PF00903">
    <property type="entry name" value="Glyoxalase"/>
    <property type="match status" value="1"/>
</dbReference>
<dbReference type="PANTHER" id="PTHR21366:SF31">
    <property type="entry name" value="METALLOTHIOL TRANSFERASE FOSB"/>
    <property type="match status" value="1"/>
</dbReference>
<proteinExistence type="predicted"/>
<dbReference type="PROSITE" id="PS51819">
    <property type="entry name" value="VOC"/>
    <property type="match status" value="1"/>
</dbReference>
<dbReference type="InterPro" id="IPR029068">
    <property type="entry name" value="Glyas_Bleomycin-R_OHBP_Dase"/>
</dbReference>
<name>A0A1M7SSM8_9SPHN</name>
<evidence type="ECO:0000313" key="3">
    <source>
        <dbReference type="Proteomes" id="UP000184391"/>
    </source>
</evidence>
<dbReference type="OrthoDB" id="9803142at2"/>
<dbReference type="RefSeq" id="WP_072675173.1">
    <property type="nucleotide sequence ID" value="NZ_FRDF01000013.1"/>
</dbReference>
<sequence>MITEGRIRTGGINHVALVCRDMKQTVDFYTGVLQMPLFKTVELPDGGQHFFFDCGGGNAVAFFWWADAPAPAPGIASVKKFPFDAKTAVGSMNHLAFHMNEAELEAALERLEEAGVEHTHMVFNHDDSPSGYARQMHEGVFVRSVYFTDPNGIMLEFAATTRAFGPEDVRHAPASGPGTAQEPA</sequence>
<keyword evidence="2" id="KW-0560">Oxidoreductase</keyword>
<dbReference type="AlphaFoldDB" id="A0A1M7SSM8"/>
<evidence type="ECO:0000313" key="2">
    <source>
        <dbReference type="EMBL" id="SHN61489.1"/>
    </source>
</evidence>
<dbReference type="EMBL" id="FRDF01000013">
    <property type="protein sequence ID" value="SHN61489.1"/>
    <property type="molecule type" value="Genomic_DNA"/>
</dbReference>
<protein>
    <submittedName>
        <fullName evidence="2">Catechol 2,3-dioxygenase</fullName>
    </submittedName>
</protein>
<dbReference type="InterPro" id="IPR050383">
    <property type="entry name" value="GlyoxalaseI/FosfomycinResist"/>
</dbReference>
<organism evidence="2 3">
    <name type="scientific">Erythrobacter sanguineus</name>
    <dbReference type="NCBI Taxonomy" id="198312"/>
    <lineage>
        <taxon>Bacteria</taxon>
        <taxon>Pseudomonadati</taxon>
        <taxon>Pseudomonadota</taxon>
        <taxon>Alphaproteobacteria</taxon>
        <taxon>Sphingomonadales</taxon>
        <taxon>Erythrobacteraceae</taxon>
        <taxon>Erythrobacter/Porphyrobacter group</taxon>
        <taxon>Erythrobacter</taxon>
    </lineage>
</organism>
<gene>
    <name evidence="2" type="ORF">SAMN02745193_02280</name>
</gene>
<dbReference type="CDD" id="cd06587">
    <property type="entry name" value="VOC"/>
    <property type="match status" value="1"/>
</dbReference>
<dbReference type="Proteomes" id="UP000184391">
    <property type="component" value="Unassembled WGS sequence"/>
</dbReference>
<evidence type="ECO:0000259" key="1">
    <source>
        <dbReference type="PROSITE" id="PS51819"/>
    </source>
</evidence>
<dbReference type="Gene3D" id="3.10.180.10">
    <property type="entry name" value="2,3-Dihydroxybiphenyl 1,2-Dioxygenase, domain 1"/>
    <property type="match status" value="1"/>
</dbReference>